<dbReference type="InterPro" id="IPR018303">
    <property type="entry name" value="ATPase_P-typ_P_site"/>
</dbReference>
<evidence type="ECO:0000256" key="3">
    <source>
        <dbReference type="ARBA" id="ARBA00022989"/>
    </source>
</evidence>
<feature type="transmembrane region" description="Helical" evidence="5">
    <location>
        <begin position="1224"/>
        <end position="1248"/>
    </location>
</feature>
<evidence type="ECO:0000313" key="6">
    <source>
        <dbReference type="EMBL" id="EFC37819.1"/>
    </source>
</evidence>
<dbReference type="EMBL" id="GG738914">
    <property type="protein sequence ID" value="EFC37819.1"/>
    <property type="molecule type" value="Genomic_DNA"/>
</dbReference>
<keyword evidence="2 5" id="KW-0812">Transmembrane</keyword>
<keyword evidence="4 5" id="KW-0472">Membrane</keyword>
<dbReference type="SFLD" id="SFLDS00003">
    <property type="entry name" value="Haloacid_Dehalogenase"/>
    <property type="match status" value="1"/>
</dbReference>
<evidence type="ECO:0000256" key="4">
    <source>
        <dbReference type="ARBA" id="ARBA00023136"/>
    </source>
</evidence>
<proteinExistence type="predicted"/>
<feature type="transmembrane region" description="Helical" evidence="5">
    <location>
        <begin position="221"/>
        <end position="240"/>
    </location>
</feature>
<feature type="transmembrane region" description="Helical" evidence="5">
    <location>
        <begin position="1260"/>
        <end position="1277"/>
    </location>
</feature>
<dbReference type="InterPro" id="IPR023298">
    <property type="entry name" value="ATPase_P-typ_TM_dom_sf"/>
</dbReference>
<feature type="transmembrane region" description="Helical" evidence="5">
    <location>
        <begin position="21"/>
        <end position="40"/>
    </location>
</feature>
<evidence type="ECO:0000256" key="1">
    <source>
        <dbReference type="ARBA" id="ARBA00004370"/>
    </source>
</evidence>
<gene>
    <name evidence="6" type="ORF">NAEGRDRAFT_59664</name>
</gene>
<dbReference type="PANTHER" id="PTHR24092:SF175">
    <property type="entry name" value="PHOSPHOLIPID-TRANSPORTING ATPASE"/>
    <property type="match status" value="1"/>
</dbReference>
<feature type="transmembrane region" description="Helical" evidence="5">
    <location>
        <begin position="992"/>
        <end position="1010"/>
    </location>
</feature>
<dbReference type="PANTHER" id="PTHR24092">
    <property type="entry name" value="PROBABLE PHOSPHOLIPID-TRANSPORTING ATPASE"/>
    <property type="match status" value="1"/>
</dbReference>
<dbReference type="SFLD" id="SFLDG00002">
    <property type="entry name" value="C1.7:_P-type_atpase_like"/>
    <property type="match status" value="1"/>
</dbReference>
<dbReference type="OrthoDB" id="10250387at2759"/>
<dbReference type="RefSeq" id="XP_002670563.1">
    <property type="nucleotide sequence ID" value="XM_002670517.1"/>
</dbReference>
<dbReference type="Gene3D" id="2.70.150.10">
    <property type="entry name" value="Calcium-transporting ATPase, cytoplasmic transduction domain A"/>
    <property type="match status" value="1"/>
</dbReference>
<feature type="transmembrane region" description="Helical" evidence="5">
    <location>
        <begin position="1031"/>
        <end position="1050"/>
    </location>
</feature>
<dbReference type="InterPro" id="IPR008250">
    <property type="entry name" value="ATPase_P-typ_transduc_dom_A_sf"/>
</dbReference>
<evidence type="ECO:0000313" key="7">
    <source>
        <dbReference type="Proteomes" id="UP000006671"/>
    </source>
</evidence>
<dbReference type="Gene3D" id="3.40.1110.10">
    <property type="entry name" value="Calcium-transporting ATPase, cytoplasmic domain N"/>
    <property type="match status" value="1"/>
</dbReference>
<feature type="transmembrane region" description="Helical" evidence="5">
    <location>
        <begin position="408"/>
        <end position="431"/>
    </location>
</feature>
<dbReference type="PRINTS" id="PR00119">
    <property type="entry name" value="CATATPASE"/>
</dbReference>
<dbReference type="KEGG" id="ngr:NAEGRDRAFT_59664"/>
<feature type="transmembrane region" description="Helical" evidence="5">
    <location>
        <begin position="1122"/>
        <end position="1139"/>
    </location>
</feature>
<feature type="transmembrane region" description="Helical" evidence="5">
    <location>
        <begin position="1151"/>
        <end position="1172"/>
    </location>
</feature>
<dbReference type="GO" id="GO:0045332">
    <property type="term" value="P:phospholipid translocation"/>
    <property type="evidence" value="ECO:0007669"/>
    <property type="project" value="TreeGrafter"/>
</dbReference>
<dbReference type="GO" id="GO:0000166">
    <property type="term" value="F:nucleotide binding"/>
    <property type="evidence" value="ECO:0007669"/>
    <property type="project" value="InterPro"/>
</dbReference>
<dbReference type="PROSITE" id="PS00154">
    <property type="entry name" value="ATPASE_E1_E2"/>
    <property type="match status" value="1"/>
</dbReference>
<evidence type="ECO:0000256" key="5">
    <source>
        <dbReference type="SAM" id="Phobius"/>
    </source>
</evidence>
<reference evidence="6 7" key="1">
    <citation type="journal article" date="2010" name="Cell">
        <title>The genome of Naegleria gruberi illuminates early eukaryotic versatility.</title>
        <authorList>
            <person name="Fritz-Laylin L.K."/>
            <person name="Prochnik S.E."/>
            <person name="Ginger M.L."/>
            <person name="Dacks J.B."/>
            <person name="Carpenter M.L."/>
            <person name="Field M.C."/>
            <person name="Kuo A."/>
            <person name="Paredez A."/>
            <person name="Chapman J."/>
            <person name="Pham J."/>
            <person name="Shu S."/>
            <person name="Neupane R."/>
            <person name="Cipriano M."/>
            <person name="Mancuso J."/>
            <person name="Tu H."/>
            <person name="Salamov A."/>
            <person name="Lindquist E."/>
            <person name="Shapiro H."/>
            <person name="Lucas S."/>
            <person name="Grigoriev I.V."/>
            <person name="Cande W.Z."/>
            <person name="Fulton C."/>
            <person name="Rokhsar D.S."/>
            <person name="Dawson S.C."/>
        </authorList>
    </citation>
    <scope>NUCLEOTIDE SEQUENCE [LARGE SCALE GENOMIC DNA]</scope>
    <source>
        <strain evidence="6 7">NEG-M</strain>
    </source>
</reference>
<dbReference type="SFLD" id="SFLDF00027">
    <property type="entry name" value="p-type_atpase"/>
    <property type="match status" value="1"/>
</dbReference>
<dbReference type="OMA" id="PRTWSHG"/>
<protein>
    <submittedName>
        <fullName evidence="6">Predicted protein</fullName>
    </submittedName>
</protein>
<dbReference type="GO" id="GO:0140326">
    <property type="term" value="F:ATPase-coupled intramembrane lipid transporter activity"/>
    <property type="evidence" value="ECO:0007669"/>
    <property type="project" value="TreeGrafter"/>
</dbReference>
<keyword evidence="3 5" id="KW-1133">Transmembrane helix</keyword>
<dbReference type="SUPFAM" id="SSF81665">
    <property type="entry name" value="Calcium ATPase, transmembrane domain M"/>
    <property type="match status" value="1"/>
</dbReference>
<dbReference type="eggNOG" id="KOG0206">
    <property type="taxonomic scope" value="Eukaryota"/>
</dbReference>
<name>D2VZC0_NAEGR</name>
<organism evidence="7">
    <name type="scientific">Naegleria gruberi</name>
    <name type="common">Amoeba</name>
    <dbReference type="NCBI Taxonomy" id="5762"/>
    <lineage>
        <taxon>Eukaryota</taxon>
        <taxon>Discoba</taxon>
        <taxon>Heterolobosea</taxon>
        <taxon>Tetramitia</taxon>
        <taxon>Eutetramitia</taxon>
        <taxon>Vahlkampfiidae</taxon>
        <taxon>Naegleria</taxon>
    </lineage>
</organism>
<dbReference type="InParanoid" id="D2VZC0"/>
<dbReference type="GeneID" id="8853621"/>
<dbReference type="Gene3D" id="1.20.1110.10">
    <property type="entry name" value="Calcium-transporting ATPase, transmembrane domain"/>
    <property type="match status" value="1"/>
</dbReference>
<dbReference type="InterPro" id="IPR036412">
    <property type="entry name" value="HAD-like_sf"/>
</dbReference>
<feature type="transmembrane region" description="Helical" evidence="5">
    <location>
        <begin position="188"/>
        <end position="215"/>
    </location>
</feature>
<dbReference type="Gene3D" id="3.40.50.1000">
    <property type="entry name" value="HAD superfamily/HAD-like"/>
    <property type="match status" value="2"/>
</dbReference>
<comment type="subcellular location">
    <subcellularLocation>
        <location evidence="1">Membrane</location>
    </subcellularLocation>
</comment>
<accession>D2VZC0</accession>
<evidence type="ECO:0000256" key="2">
    <source>
        <dbReference type="ARBA" id="ARBA00022692"/>
    </source>
</evidence>
<dbReference type="GO" id="GO:0005886">
    <property type="term" value="C:plasma membrane"/>
    <property type="evidence" value="ECO:0007669"/>
    <property type="project" value="TreeGrafter"/>
</dbReference>
<keyword evidence="7" id="KW-1185">Reference proteome</keyword>
<dbReference type="InterPro" id="IPR023299">
    <property type="entry name" value="ATPase_P-typ_cyto_dom_N"/>
</dbReference>
<dbReference type="Proteomes" id="UP000006671">
    <property type="component" value="Unassembled WGS sequence"/>
</dbReference>
<dbReference type="InterPro" id="IPR044492">
    <property type="entry name" value="P_typ_ATPase_HD_dom"/>
</dbReference>
<dbReference type="SUPFAM" id="SSF81653">
    <property type="entry name" value="Calcium ATPase, transduction domain A"/>
    <property type="match status" value="1"/>
</dbReference>
<dbReference type="SUPFAM" id="SSF56784">
    <property type="entry name" value="HAD-like"/>
    <property type="match status" value="1"/>
</dbReference>
<feature type="transmembrane region" description="Helical" evidence="5">
    <location>
        <begin position="91"/>
        <end position="118"/>
    </location>
</feature>
<sequence>MGPTGKGGFHASSNFPFIKSQYYLIIVVYIIIICTCFYYIQLDDFQISSLISVNQLESNVFKNSSRHIETAFKPALGKLAEKTKTVRGPVVFASLIIAILTYIVMNHLIPILLNYWVILDWRKNHTEKDELQNKSREIEILDSPTSSGRRYSCKTHSKSSSQVSEDSNYISTTTFDIQNSQTITIVSFIYATFVYLSQPIQIWCLIISFVQLFVFHTGKSFYPLAVFTLFIAIVETKSQLTKWKTDKEKNERRVRMATGGEKQRGQLKCGDEVLIGIGEELPADLILTDIIVEDTDVQFKTSRKPILYMNEVTVTGENDPVKKCLLPESVHTIKIDNLLIRSATVNSKYILDESYIVFANSMIASVDQKITIRGIVAWSGTETKALHSSGATTSKQATPFQEYTQKGFFISLALMLFLSIVNTIASSFFGVEGNEEHSFGKVLITQIMYINMMVPQGLEQLRTTVCHLLSFNFRSGVKCNNSLASDVIAYVNRIISDKTGTLTVNLMQPKYAMLFLDEEDNIINFDEHHIIYEHDVKCEMEVTKCHKDNCFAIFSTTGVEPEERAIRKMVSPYSNLVSHWPIDSQDIEPGFVEFETLCSEKREKHHLKIISFFGFTREYLCKSCLVQDANTGEYYVSVQAGDELFWRGETGITTHPSSIHKIEKWTSMHQSQDNDDQLGLGAPRTWSHGIKKITESEAKTIMTSWRDSFMIKDNEKKTETQLEIVKDALKNIKMTSITYMVDRYRDGVKEGIKQLTHAGKQFCICTGDSYKNAKLIATHLSLPNHINICGSNERELLESLENADEETMNGPSTFFFDRSCMEYMRTLYASQGSNFKGPVFEKLLDLINMKNKKNKFVNSIVFCRSTPGLKLWCVKLLQHYHSRTLYEKFFHRRNYVLAMGDGTNDLQMLRACDISYGVKSGETEDVCKQADIWSTEWEPVLDLLAKDGLEKAIMLSTMVKATFWKHWCFALALWSDLIFQGFPLYPKDPTDPMLMLVFNGVVFGQIASHVSSDLVSDFSQFKKTNMMSMRAFLRWVFGASMTAMFTDWIIRWFFPSATSGHFGAYVQVSQAVGITIYLYLTTNTWSDDEEVITFQNQLDKFKNSSDIAASPKRTTKISYSRLYLSIFCAVATFAISLFINKRVEDQITKFTALSVIIPTLGYPAIYLFKCFVHDLPHIENSISKLKELEFSKLVVEFVKFSHTPHMRVLPVIAFSLLIKILSGIPVIGAVTIMTLSGIATVFTFLVFVSRMGFMRALLDGRSVAVGLICFLIGIWVGRSSKF</sequence>
<dbReference type="InterPro" id="IPR023214">
    <property type="entry name" value="HAD_sf"/>
</dbReference>
<dbReference type="STRING" id="5762.D2VZC0"/>
<dbReference type="VEuPathDB" id="AmoebaDB:NAEGRDRAFT_59664"/>